<comment type="caution">
    <text evidence="10">The sequence shown here is derived from an EMBL/GenBank/DDBJ whole genome shotgun (WGS) entry which is preliminary data.</text>
</comment>
<sequence length="221" mass="22698">MKKYVAEFIGTLVLVLFACGTAAVVGCNGADPNAAYLMTALAFGLVIVAMAYSIGNISGCHINPAVSIAMLVSGKMSVKDFVGYVVAQFLGAIAGAAILMGILGGTELGLGQNGLFEGSIVRSLIVEIILTFVFVLAILGVTSKPEFSKVAGLVIGFSLTLVHIIGIHFTGTSVNPARSFGPALFMGGDALANVWVFIVAPLVGGVLAALVWKFLSSKKEA</sequence>
<evidence type="ECO:0000256" key="9">
    <source>
        <dbReference type="SAM" id="Phobius"/>
    </source>
</evidence>
<dbReference type="PRINTS" id="PR00783">
    <property type="entry name" value="MINTRINSICP"/>
</dbReference>
<dbReference type="Proteomes" id="UP001524473">
    <property type="component" value="Unassembled WGS sequence"/>
</dbReference>
<dbReference type="InterPro" id="IPR023271">
    <property type="entry name" value="Aquaporin-like"/>
</dbReference>
<protein>
    <submittedName>
        <fullName evidence="10">MIP family channel protein</fullName>
    </submittedName>
</protein>
<name>A0ABT1RUN1_9FIRM</name>
<dbReference type="Pfam" id="PF00230">
    <property type="entry name" value="MIP"/>
    <property type="match status" value="1"/>
</dbReference>
<evidence type="ECO:0000256" key="6">
    <source>
        <dbReference type="ARBA" id="ARBA00022989"/>
    </source>
</evidence>
<dbReference type="NCBIfam" id="TIGR00861">
    <property type="entry name" value="MIP"/>
    <property type="match status" value="1"/>
</dbReference>
<dbReference type="EMBL" id="JANFZH010000001">
    <property type="protein sequence ID" value="MCQ4838382.1"/>
    <property type="molecule type" value="Genomic_DNA"/>
</dbReference>
<accession>A0ABT1RUN1</accession>
<feature type="transmembrane region" description="Helical" evidence="9">
    <location>
        <begin position="124"/>
        <end position="143"/>
    </location>
</feature>
<reference evidence="10 11" key="1">
    <citation type="submission" date="2022-06" db="EMBL/GenBank/DDBJ databases">
        <title>Isolation of gut microbiota from human fecal samples.</title>
        <authorList>
            <person name="Pamer E.G."/>
            <person name="Barat B."/>
            <person name="Waligurski E."/>
            <person name="Medina S."/>
            <person name="Paddock L."/>
            <person name="Mostad J."/>
        </authorList>
    </citation>
    <scope>NUCLEOTIDE SEQUENCE [LARGE SCALE GENOMIC DNA]</scope>
    <source>
        <strain evidence="10 11">DFI.9.73</strain>
    </source>
</reference>
<keyword evidence="5 8" id="KW-0812">Transmembrane</keyword>
<feature type="transmembrane region" description="Helical" evidence="9">
    <location>
        <begin position="190"/>
        <end position="215"/>
    </location>
</feature>
<evidence type="ECO:0000313" key="10">
    <source>
        <dbReference type="EMBL" id="MCQ4838382.1"/>
    </source>
</evidence>
<keyword evidence="11" id="KW-1185">Reference proteome</keyword>
<organism evidence="10 11">
    <name type="scientific">Neglectibacter timonensis</name>
    <dbReference type="NCBI Taxonomy" id="1776382"/>
    <lineage>
        <taxon>Bacteria</taxon>
        <taxon>Bacillati</taxon>
        <taxon>Bacillota</taxon>
        <taxon>Clostridia</taxon>
        <taxon>Eubacteriales</taxon>
        <taxon>Oscillospiraceae</taxon>
        <taxon>Neglectibacter</taxon>
    </lineage>
</organism>
<dbReference type="PANTHER" id="PTHR19139:SF199">
    <property type="entry name" value="MIP17260P"/>
    <property type="match status" value="1"/>
</dbReference>
<dbReference type="PROSITE" id="PS51257">
    <property type="entry name" value="PROKAR_LIPOPROTEIN"/>
    <property type="match status" value="1"/>
</dbReference>
<evidence type="ECO:0000256" key="3">
    <source>
        <dbReference type="ARBA" id="ARBA00022448"/>
    </source>
</evidence>
<evidence type="ECO:0000256" key="2">
    <source>
        <dbReference type="ARBA" id="ARBA00006175"/>
    </source>
</evidence>
<evidence type="ECO:0000256" key="7">
    <source>
        <dbReference type="ARBA" id="ARBA00023136"/>
    </source>
</evidence>
<gene>
    <name evidence="10" type="ORF">NE695_00460</name>
</gene>
<comment type="similarity">
    <text evidence="2 8">Belongs to the MIP/aquaporin (TC 1.A.8) family.</text>
</comment>
<dbReference type="PANTHER" id="PTHR19139">
    <property type="entry name" value="AQUAPORIN TRANSPORTER"/>
    <property type="match status" value="1"/>
</dbReference>
<dbReference type="PROSITE" id="PS00221">
    <property type="entry name" value="MIP"/>
    <property type="match status" value="1"/>
</dbReference>
<dbReference type="Gene3D" id="1.20.1080.10">
    <property type="entry name" value="Glycerol uptake facilitator protein"/>
    <property type="match status" value="1"/>
</dbReference>
<dbReference type="InterPro" id="IPR000425">
    <property type="entry name" value="MIP"/>
</dbReference>
<dbReference type="InterPro" id="IPR034294">
    <property type="entry name" value="Aquaporin_transptr"/>
</dbReference>
<dbReference type="SUPFAM" id="SSF81338">
    <property type="entry name" value="Aquaporin-like"/>
    <property type="match status" value="1"/>
</dbReference>
<evidence type="ECO:0000313" key="11">
    <source>
        <dbReference type="Proteomes" id="UP001524473"/>
    </source>
</evidence>
<keyword evidence="7 9" id="KW-0472">Membrane</keyword>
<evidence type="ECO:0000256" key="1">
    <source>
        <dbReference type="ARBA" id="ARBA00004651"/>
    </source>
</evidence>
<keyword evidence="4" id="KW-1003">Cell membrane</keyword>
<feature type="transmembrane region" description="Helical" evidence="9">
    <location>
        <begin position="33"/>
        <end position="54"/>
    </location>
</feature>
<feature type="transmembrane region" description="Helical" evidence="9">
    <location>
        <begin position="81"/>
        <end position="104"/>
    </location>
</feature>
<keyword evidence="6 9" id="KW-1133">Transmembrane helix</keyword>
<proteinExistence type="inferred from homology"/>
<evidence type="ECO:0000256" key="8">
    <source>
        <dbReference type="RuleBase" id="RU000477"/>
    </source>
</evidence>
<evidence type="ECO:0000256" key="5">
    <source>
        <dbReference type="ARBA" id="ARBA00022692"/>
    </source>
</evidence>
<feature type="transmembrane region" description="Helical" evidence="9">
    <location>
        <begin position="150"/>
        <end position="170"/>
    </location>
</feature>
<keyword evidence="3 8" id="KW-0813">Transport</keyword>
<evidence type="ECO:0000256" key="4">
    <source>
        <dbReference type="ARBA" id="ARBA00022475"/>
    </source>
</evidence>
<comment type="subcellular location">
    <subcellularLocation>
        <location evidence="1">Cell membrane</location>
        <topology evidence="1">Multi-pass membrane protein</topology>
    </subcellularLocation>
</comment>
<dbReference type="InterPro" id="IPR022357">
    <property type="entry name" value="MIP_CS"/>
</dbReference>